<evidence type="ECO:0000256" key="9">
    <source>
        <dbReference type="RuleBase" id="RU003945"/>
    </source>
</evidence>
<dbReference type="AlphaFoldDB" id="A0A974XD09"/>
<dbReference type="GO" id="GO:0032977">
    <property type="term" value="F:membrane insertase activity"/>
    <property type="evidence" value="ECO:0007669"/>
    <property type="project" value="InterPro"/>
</dbReference>
<evidence type="ECO:0000259" key="11">
    <source>
        <dbReference type="Pfam" id="PF02096"/>
    </source>
</evidence>
<dbReference type="GO" id="GO:0015031">
    <property type="term" value="P:protein transport"/>
    <property type="evidence" value="ECO:0007669"/>
    <property type="project" value="UniProtKB-KW"/>
</dbReference>
<feature type="domain" description="Membrane insertase YidC/Oxa/ALB C-terminal" evidence="11">
    <location>
        <begin position="22"/>
        <end position="215"/>
    </location>
</feature>
<dbReference type="NCBIfam" id="TIGR03592">
    <property type="entry name" value="yidC_oxa1_cterm"/>
    <property type="match status" value="1"/>
</dbReference>
<proteinExistence type="inferred from homology"/>
<dbReference type="CDD" id="cd20070">
    <property type="entry name" value="5TM_YidC_Alb3"/>
    <property type="match status" value="1"/>
</dbReference>
<evidence type="ECO:0000313" key="12">
    <source>
        <dbReference type="EMBL" id="QSX07577.1"/>
    </source>
</evidence>
<comment type="subcellular location">
    <subcellularLocation>
        <location evidence="1">Cell membrane</location>
        <topology evidence="1">Multi-pass membrane protein</topology>
    </subcellularLocation>
    <subcellularLocation>
        <location evidence="9">Membrane</location>
        <topology evidence="9">Multi-pass membrane protein</topology>
    </subcellularLocation>
</comment>
<evidence type="ECO:0000313" key="13">
    <source>
        <dbReference type="Proteomes" id="UP000663499"/>
    </source>
</evidence>
<dbReference type="KEGG" id="alka:J0B03_06970"/>
<feature type="transmembrane region" description="Helical" evidence="10">
    <location>
        <begin position="87"/>
        <end position="108"/>
    </location>
</feature>
<dbReference type="EMBL" id="CP071444">
    <property type="protein sequence ID" value="QSX07577.1"/>
    <property type="molecule type" value="Genomic_DNA"/>
</dbReference>
<keyword evidence="7 10" id="KW-0472">Membrane</keyword>
<evidence type="ECO:0000256" key="3">
    <source>
        <dbReference type="ARBA" id="ARBA00022475"/>
    </source>
</evidence>
<feature type="transmembrane region" description="Helical" evidence="10">
    <location>
        <begin position="22"/>
        <end position="42"/>
    </location>
</feature>
<evidence type="ECO:0000256" key="1">
    <source>
        <dbReference type="ARBA" id="ARBA00004651"/>
    </source>
</evidence>
<evidence type="ECO:0000256" key="4">
    <source>
        <dbReference type="ARBA" id="ARBA00022692"/>
    </source>
</evidence>
<dbReference type="InterPro" id="IPR047196">
    <property type="entry name" value="YidC_ALB_C"/>
</dbReference>
<dbReference type="PANTHER" id="PTHR12428">
    <property type="entry name" value="OXA1"/>
    <property type="match status" value="1"/>
</dbReference>
<keyword evidence="8" id="KW-0143">Chaperone</keyword>
<dbReference type="GO" id="GO:0051205">
    <property type="term" value="P:protein insertion into membrane"/>
    <property type="evidence" value="ECO:0007669"/>
    <property type="project" value="TreeGrafter"/>
</dbReference>
<protein>
    <submittedName>
        <fullName evidence="12">YidC/Oxa1 family membrane protein insertase</fullName>
    </submittedName>
</protein>
<keyword evidence="6 10" id="KW-1133">Transmembrane helix</keyword>
<dbReference type="GO" id="GO:0005886">
    <property type="term" value="C:plasma membrane"/>
    <property type="evidence" value="ECO:0007669"/>
    <property type="project" value="UniProtKB-SubCell"/>
</dbReference>
<dbReference type="PANTHER" id="PTHR12428:SF65">
    <property type="entry name" value="CYTOCHROME C OXIDASE ASSEMBLY PROTEIN COX18, MITOCHONDRIAL"/>
    <property type="match status" value="1"/>
</dbReference>
<evidence type="ECO:0000256" key="5">
    <source>
        <dbReference type="ARBA" id="ARBA00022927"/>
    </source>
</evidence>
<gene>
    <name evidence="12" type="ORF">J0B03_06970</name>
</gene>
<dbReference type="RefSeq" id="WP_207298919.1">
    <property type="nucleotide sequence ID" value="NZ_CP071444.1"/>
</dbReference>
<feature type="transmembrane region" description="Helical" evidence="10">
    <location>
        <begin position="178"/>
        <end position="201"/>
    </location>
</feature>
<name>A0A974XD09_9FIRM</name>
<dbReference type="InterPro" id="IPR001708">
    <property type="entry name" value="YidC/ALB3/OXA1/COX18"/>
</dbReference>
<keyword evidence="5" id="KW-0653">Protein transport</keyword>
<keyword evidence="4 9" id="KW-0812">Transmembrane</keyword>
<evidence type="ECO:0000256" key="10">
    <source>
        <dbReference type="SAM" id="Phobius"/>
    </source>
</evidence>
<comment type="similarity">
    <text evidence="9">Belongs to the OXA1/ALB3/YidC family.</text>
</comment>
<keyword evidence="2" id="KW-0813">Transport</keyword>
<evidence type="ECO:0000256" key="2">
    <source>
        <dbReference type="ARBA" id="ARBA00022448"/>
    </source>
</evidence>
<organism evidence="12 13">
    <name type="scientific">Alkalibacter rhizosphaerae</name>
    <dbReference type="NCBI Taxonomy" id="2815577"/>
    <lineage>
        <taxon>Bacteria</taxon>
        <taxon>Bacillati</taxon>
        <taxon>Bacillota</taxon>
        <taxon>Clostridia</taxon>
        <taxon>Eubacteriales</taxon>
        <taxon>Eubacteriaceae</taxon>
        <taxon>Alkalibacter</taxon>
    </lineage>
</organism>
<sequence>MSILYTLFGTILHTIYTIVQDYGIAIVVFSIFAKLMLLPVTIKQNKSMQEMNRIQPELQAIQKKYANDKQKLNDETMKLYQKHNYNPMGGCLPMLIQFPIIIGLFGVMREPAKYVFTPEVFATIDKSFLWLSDLSIADPIHIIPVLAAVTTYVSMSNLGKTSSGGNSQAQTMTQSMKIISPLMIGFVSWTLPSGLGLYWVIQNILTYVQQLIMQKGVGIKKGDQ</sequence>
<evidence type="ECO:0000256" key="6">
    <source>
        <dbReference type="ARBA" id="ARBA00022989"/>
    </source>
</evidence>
<evidence type="ECO:0000256" key="8">
    <source>
        <dbReference type="ARBA" id="ARBA00023186"/>
    </source>
</evidence>
<keyword evidence="13" id="KW-1185">Reference proteome</keyword>
<dbReference type="Proteomes" id="UP000663499">
    <property type="component" value="Chromosome"/>
</dbReference>
<dbReference type="InterPro" id="IPR028055">
    <property type="entry name" value="YidC/Oxa/ALB_C"/>
</dbReference>
<feature type="transmembrane region" description="Helical" evidence="10">
    <location>
        <begin position="140"/>
        <end position="158"/>
    </location>
</feature>
<dbReference type="Pfam" id="PF02096">
    <property type="entry name" value="60KD_IMP"/>
    <property type="match status" value="1"/>
</dbReference>
<evidence type="ECO:0000256" key="7">
    <source>
        <dbReference type="ARBA" id="ARBA00023136"/>
    </source>
</evidence>
<reference evidence="12" key="1">
    <citation type="submission" date="2021-03" db="EMBL/GenBank/DDBJ databases">
        <title>Alkalibacter marinus sp. nov., isolated from tidal flat sediment.</title>
        <authorList>
            <person name="Namirimu T."/>
            <person name="Yang J.-A."/>
            <person name="Yang S.-H."/>
            <person name="Kim Y.-J."/>
            <person name="Kwon K.K."/>
        </authorList>
    </citation>
    <scope>NUCLEOTIDE SEQUENCE</scope>
    <source>
        <strain evidence="12">ES005</strain>
    </source>
</reference>
<keyword evidence="3" id="KW-1003">Cell membrane</keyword>
<accession>A0A974XD09</accession>